<organism evidence="2 3">
    <name type="scientific">Lachnoanaerobaculum gingivalis</name>
    <dbReference type="NCBI Taxonomy" id="2490855"/>
    <lineage>
        <taxon>Bacteria</taxon>
        <taxon>Bacillati</taxon>
        <taxon>Bacillota</taxon>
        <taxon>Clostridia</taxon>
        <taxon>Lachnospirales</taxon>
        <taxon>Lachnospiraceae</taxon>
        <taxon>Lachnoanaerobaculum</taxon>
    </lineage>
</organism>
<gene>
    <name evidence="2" type="ORF">EHV10_11155</name>
</gene>
<protein>
    <submittedName>
        <fullName evidence="2">DUF1097 domain-containing protein</fullName>
    </submittedName>
</protein>
<keyword evidence="3" id="KW-1185">Reference proteome</keyword>
<evidence type="ECO:0000313" key="3">
    <source>
        <dbReference type="Proteomes" id="UP000272490"/>
    </source>
</evidence>
<sequence>MAGFIISNTISNIIVCGLWTYISAMFAGPLIATWVGFAGCTSYYAAGCGKNGFIRSLCSNMAGIFIGCTIIWLCVNVNGSLWFNGLITGIFSGVIIYITHCDLTRFATCTFMGGFSAFASGGNWKMLIICFILGNIVGLASDYLGRFILAKFFKKTDKKDWVIAKFLED</sequence>
<proteinExistence type="predicted"/>
<dbReference type="AlphaFoldDB" id="A0A3P3QUB8"/>
<keyword evidence="1" id="KW-0472">Membrane</keyword>
<comment type="caution">
    <text evidence="2">The sequence shown here is derived from an EMBL/GenBank/DDBJ whole genome shotgun (WGS) entry which is preliminary data.</text>
</comment>
<evidence type="ECO:0000313" key="2">
    <source>
        <dbReference type="EMBL" id="RRJ24821.1"/>
    </source>
</evidence>
<dbReference type="EMBL" id="RRCO01000005">
    <property type="protein sequence ID" value="RRJ24821.1"/>
    <property type="molecule type" value="Genomic_DNA"/>
</dbReference>
<keyword evidence="1" id="KW-0812">Transmembrane</keyword>
<reference evidence="2 3" key="1">
    <citation type="submission" date="2018-11" db="EMBL/GenBank/DDBJ databases">
        <title>Genome sequencing of Lachnoanaerobaculum sp. KCOM 2030 (= ChDC B114).</title>
        <authorList>
            <person name="Kook J.-K."/>
            <person name="Park S.-N."/>
            <person name="Lim Y.K."/>
        </authorList>
    </citation>
    <scope>NUCLEOTIDE SEQUENCE [LARGE SCALE GENOMIC DNA]</scope>
    <source>
        <strain evidence="2 3">KCOM 2030</strain>
    </source>
</reference>
<feature type="transmembrane region" description="Helical" evidence="1">
    <location>
        <begin position="57"/>
        <end position="75"/>
    </location>
</feature>
<keyword evidence="1" id="KW-1133">Transmembrane helix</keyword>
<accession>A0A3P3QUB8</accession>
<evidence type="ECO:0000256" key="1">
    <source>
        <dbReference type="SAM" id="Phobius"/>
    </source>
</evidence>
<feature type="transmembrane region" description="Helical" evidence="1">
    <location>
        <begin position="81"/>
        <end position="98"/>
    </location>
</feature>
<feature type="transmembrane region" description="Helical" evidence="1">
    <location>
        <begin position="126"/>
        <end position="149"/>
    </location>
</feature>
<dbReference type="OrthoDB" id="8588554at2"/>
<dbReference type="RefSeq" id="WP_007593390.1">
    <property type="nucleotide sequence ID" value="NZ_CAUQHB010000011.1"/>
</dbReference>
<name>A0A3P3QUB8_9FIRM</name>
<feature type="transmembrane region" description="Helical" evidence="1">
    <location>
        <begin position="18"/>
        <end position="45"/>
    </location>
</feature>
<dbReference type="Proteomes" id="UP000272490">
    <property type="component" value="Unassembled WGS sequence"/>
</dbReference>
<dbReference type="Pfam" id="PF06496">
    <property type="entry name" value="DUF1097"/>
    <property type="match status" value="1"/>
</dbReference>
<dbReference type="InterPro" id="IPR009476">
    <property type="entry name" value="DUF1097"/>
</dbReference>